<proteinExistence type="predicted"/>
<name>A0A4Z2GL22_9TELE</name>
<reference evidence="2 3" key="1">
    <citation type="submission" date="2019-03" db="EMBL/GenBank/DDBJ databases">
        <title>First draft genome of Liparis tanakae, snailfish: a comprehensive survey of snailfish specific genes.</title>
        <authorList>
            <person name="Kim W."/>
            <person name="Song I."/>
            <person name="Jeong J.-H."/>
            <person name="Kim D."/>
            <person name="Kim S."/>
            <person name="Ryu S."/>
            <person name="Song J.Y."/>
            <person name="Lee S.K."/>
        </authorList>
    </citation>
    <scope>NUCLEOTIDE SEQUENCE [LARGE SCALE GENOMIC DNA]</scope>
    <source>
        <tissue evidence="2">Muscle</tissue>
    </source>
</reference>
<dbReference type="EMBL" id="SRLO01000489">
    <property type="protein sequence ID" value="TNN54298.1"/>
    <property type="molecule type" value="Genomic_DNA"/>
</dbReference>
<evidence type="ECO:0000313" key="3">
    <source>
        <dbReference type="Proteomes" id="UP000314294"/>
    </source>
</evidence>
<evidence type="ECO:0000313" key="2">
    <source>
        <dbReference type="EMBL" id="TNN54298.1"/>
    </source>
</evidence>
<keyword evidence="3" id="KW-1185">Reference proteome</keyword>
<feature type="compositionally biased region" description="Basic and acidic residues" evidence="1">
    <location>
        <begin position="131"/>
        <end position="141"/>
    </location>
</feature>
<protein>
    <submittedName>
        <fullName evidence="2">Uncharacterized protein</fullName>
    </submittedName>
</protein>
<comment type="caution">
    <text evidence="2">The sequence shown here is derived from an EMBL/GenBank/DDBJ whole genome shotgun (WGS) entry which is preliminary data.</text>
</comment>
<feature type="region of interest" description="Disordered" evidence="1">
    <location>
        <begin position="111"/>
        <end position="150"/>
    </location>
</feature>
<feature type="region of interest" description="Disordered" evidence="1">
    <location>
        <begin position="37"/>
        <end position="95"/>
    </location>
</feature>
<dbReference type="AlphaFoldDB" id="A0A4Z2GL22"/>
<evidence type="ECO:0000256" key="1">
    <source>
        <dbReference type="SAM" id="MobiDB-lite"/>
    </source>
</evidence>
<dbReference type="Proteomes" id="UP000314294">
    <property type="component" value="Unassembled WGS sequence"/>
</dbReference>
<organism evidence="2 3">
    <name type="scientific">Liparis tanakae</name>
    <name type="common">Tanaka's snailfish</name>
    <dbReference type="NCBI Taxonomy" id="230148"/>
    <lineage>
        <taxon>Eukaryota</taxon>
        <taxon>Metazoa</taxon>
        <taxon>Chordata</taxon>
        <taxon>Craniata</taxon>
        <taxon>Vertebrata</taxon>
        <taxon>Euteleostomi</taxon>
        <taxon>Actinopterygii</taxon>
        <taxon>Neopterygii</taxon>
        <taxon>Teleostei</taxon>
        <taxon>Neoteleostei</taxon>
        <taxon>Acanthomorphata</taxon>
        <taxon>Eupercaria</taxon>
        <taxon>Perciformes</taxon>
        <taxon>Cottioidei</taxon>
        <taxon>Cottales</taxon>
        <taxon>Liparidae</taxon>
        <taxon>Liparis</taxon>
    </lineage>
</organism>
<accession>A0A4Z2GL22</accession>
<feature type="compositionally biased region" description="Basic residues" evidence="1">
    <location>
        <begin position="73"/>
        <end position="85"/>
    </location>
</feature>
<gene>
    <name evidence="2" type="ORF">EYF80_035526</name>
</gene>
<sequence>MRRHDDDVTCDLCLHTCQVEEQQLPSHQLHAAFHHPHLQSTGKRGEGQREKVKPHHVTQPAPSETRPPLILGPRHRHGNTTKHTTKPPVTDDLRDKRGFIVHAAGRDLSPQEDLDVGVRGPPHVHSSKVLSLKDAHDELRGRQQVSEAMN</sequence>